<gene>
    <name evidence="2" type="ORF">IAB98_01540</name>
</gene>
<evidence type="ECO:0000313" key="2">
    <source>
        <dbReference type="EMBL" id="HIR92090.1"/>
    </source>
</evidence>
<comment type="caution">
    <text evidence="2">The sequence shown here is derived from an EMBL/GenBank/DDBJ whole genome shotgun (WGS) entry which is preliminary data.</text>
</comment>
<evidence type="ECO:0000313" key="3">
    <source>
        <dbReference type="Proteomes" id="UP000886841"/>
    </source>
</evidence>
<dbReference type="NCBIfam" id="TIGR01784">
    <property type="entry name" value="T_den_put_tspse"/>
    <property type="match status" value="1"/>
</dbReference>
<dbReference type="PANTHER" id="PTHR41317">
    <property type="entry name" value="PD-(D_E)XK NUCLEASE FAMILY TRANSPOSASE"/>
    <property type="match status" value="1"/>
</dbReference>
<accession>A0A9D1EHI4</accession>
<dbReference type="AlphaFoldDB" id="A0A9D1EHI4"/>
<reference evidence="2" key="1">
    <citation type="submission" date="2020-10" db="EMBL/GenBank/DDBJ databases">
        <authorList>
            <person name="Gilroy R."/>
        </authorList>
    </citation>
    <scope>NUCLEOTIDE SEQUENCE</scope>
    <source>
        <strain evidence="2">ChiSxjej1B13-7041</strain>
    </source>
</reference>
<feature type="region of interest" description="Disordered" evidence="1">
    <location>
        <begin position="218"/>
        <end position="253"/>
    </location>
</feature>
<dbReference type="PANTHER" id="PTHR41317:SF1">
    <property type="entry name" value="PD-(D_E)XK NUCLEASE FAMILY TRANSPOSASE"/>
    <property type="match status" value="1"/>
</dbReference>
<name>A0A9D1EHI4_9FIRM</name>
<protein>
    <submittedName>
        <fullName evidence="2">Rpn family recombination-promoting nuclease/putative transposase</fullName>
    </submittedName>
</protein>
<dbReference type="EMBL" id="DVHU01000013">
    <property type="protein sequence ID" value="HIR92090.1"/>
    <property type="molecule type" value="Genomic_DNA"/>
</dbReference>
<evidence type="ECO:0000256" key="1">
    <source>
        <dbReference type="SAM" id="MobiDB-lite"/>
    </source>
</evidence>
<organism evidence="2 3">
    <name type="scientific">Candidatus Egerieimonas intestinavium</name>
    <dbReference type="NCBI Taxonomy" id="2840777"/>
    <lineage>
        <taxon>Bacteria</taxon>
        <taxon>Bacillati</taxon>
        <taxon>Bacillota</taxon>
        <taxon>Clostridia</taxon>
        <taxon>Lachnospirales</taxon>
        <taxon>Lachnospiraceae</taxon>
        <taxon>Lachnospiraceae incertae sedis</taxon>
        <taxon>Candidatus Egerieimonas</taxon>
    </lineage>
</organism>
<sequence>MEPLENMCMLDRFLFAEAMEDPWIHEYILKTIFQREIQLRWIPETEKEVRNHPNRRSIRLDGWVMDKEGRAYNTEVQKKDTGNLRRRSRLYQGTVDRSLLSRGIRDFNQLPDCFWVMIMPFDLLGEKRYRYTFRQCCRETGQPLEDGAVRIFLNTQGENPEEISPELIELLNYMEQGKVLPGSSKNICKLHEKITQIKQDKETGVRYMQAWEELEMMREEGRREGKEEGRREGKEEGRREGKEEGRREGKEEGRREGACAIVRICTHLGMNAPEILRYIEADKSMPQETKNWAKEALDTAELVKKG</sequence>
<dbReference type="Pfam" id="PF12784">
    <property type="entry name" value="PDDEXK_2"/>
    <property type="match status" value="1"/>
</dbReference>
<reference evidence="2" key="2">
    <citation type="journal article" date="2021" name="PeerJ">
        <title>Extensive microbial diversity within the chicken gut microbiome revealed by metagenomics and culture.</title>
        <authorList>
            <person name="Gilroy R."/>
            <person name="Ravi A."/>
            <person name="Getino M."/>
            <person name="Pursley I."/>
            <person name="Horton D.L."/>
            <person name="Alikhan N.F."/>
            <person name="Baker D."/>
            <person name="Gharbi K."/>
            <person name="Hall N."/>
            <person name="Watson M."/>
            <person name="Adriaenssens E.M."/>
            <person name="Foster-Nyarko E."/>
            <person name="Jarju S."/>
            <person name="Secka A."/>
            <person name="Antonio M."/>
            <person name="Oren A."/>
            <person name="Chaudhuri R.R."/>
            <person name="La Ragione R."/>
            <person name="Hildebrand F."/>
            <person name="Pallen M.J."/>
        </authorList>
    </citation>
    <scope>NUCLEOTIDE SEQUENCE</scope>
    <source>
        <strain evidence="2">ChiSxjej1B13-7041</strain>
    </source>
</reference>
<dbReference type="InterPro" id="IPR010106">
    <property type="entry name" value="RpnA"/>
</dbReference>
<dbReference type="Proteomes" id="UP000886841">
    <property type="component" value="Unassembled WGS sequence"/>
</dbReference>
<proteinExistence type="predicted"/>